<dbReference type="PANTHER" id="PTHR24377">
    <property type="entry name" value="IP01015P-RELATED"/>
    <property type="match status" value="1"/>
</dbReference>
<accession>G8JXT5</accession>
<feature type="region of interest" description="Disordered" evidence="7">
    <location>
        <begin position="99"/>
        <end position="149"/>
    </location>
</feature>
<dbReference type="InParanoid" id="G8JXT5"/>
<dbReference type="Proteomes" id="UP000006790">
    <property type="component" value="Chromosome 8"/>
</dbReference>
<dbReference type="PROSITE" id="PS50157">
    <property type="entry name" value="ZINC_FINGER_C2H2_2"/>
    <property type="match status" value="2"/>
</dbReference>
<dbReference type="InterPro" id="IPR013087">
    <property type="entry name" value="Znf_C2H2_type"/>
</dbReference>
<name>G8JXT5_ERECY</name>
<dbReference type="PROSITE" id="PS00028">
    <property type="entry name" value="ZINC_FINGER_C2H2_1"/>
    <property type="match status" value="2"/>
</dbReference>
<feature type="domain" description="C2H2-type" evidence="8">
    <location>
        <begin position="155"/>
        <end position="182"/>
    </location>
</feature>
<sequence>MVIPEEEDVLLFGQRLDAGEQKQEDAAWEPFFNHFKDYCEPYIGPFQSFPWTESIVLSTEQNKANDIAAVAGVSVDSEDTLCSNTMRCWSASTINNATNRSSVRSNSQSSSTSASSSQSVSFKQIPSKPALTAQPCRRRGNSQSGSLNGNISSEKTCPICYKTFTRKISVNIHMVVHTNLKPYACDYPGCKKKFNVKGNLQRHSKCHKLQKPNRKLKKALNVLNMPDHYTVDTNKSTATTANRLYKNNQLQ</sequence>
<dbReference type="SUPFAM" id="SSF57667">
    <property type="entry name" value="beta-beta-alpha zinc fingers"/>
    <property type="match status" value="1"/>
</dbReference>
<proteinExistence type="predicted"/>
<dbReference type="GeneID" id="11470009"/>
<dbReference type="GO" id="GO:0008270">
    <property type="term" value="F:zinc ion binding"/>
    <property type="evidence" value="ECO:0007669"/>
    <property type="project" value="UniProtKB-KW"/>
</dbReference>
<keyword evidence="2" id="KW-0677">Repeat</keyword>
<evidence type="ECO:0000256" key="1">
    <source>
        <dbReference type="ARBA" id="ARBA00022723"/>
    </source>
</evidence>
<dbReference type="HOGENOM" id="CLU_1107129_0_0_1"/>
<evidence type="ECO:0000256" key="7">
    <source>
        <dbReference type="SAM" id="MobiDB-lite"/>
    </source>
</evidence>
<dbReference type="InterPro" id="IPR050826">
    <property type="entry name" value="Krueppel_C2H2_ZnFinger"/>
</dbReference>
<gene>
    <name evidence="9" type="ordered locus">Ecym_8389</name>
</gene>
<evidence type="ECO:0000256" key="3">
    <source>
        <dbReference type="ARBA" id="ARBA00022771"/>
    </source>
</evidence>
<reference evidence="10" key="1">
    <citation type="journal article" date="2012" name="G3 (Bethesda)">
        <title>Pichia sorbitophila, an interspecies yeast hybrid reveals early steps of genome resolution following polyploidization.</title>
        <authorList>
            <person name="Leh Louis V."/>
            <person name="Despons L."/>
            <person name="Friedrich A."/>
            <person name="Martin T."/>
            <person name="Durrens P."/>
            <person name="Casaregola S."/>
            <person name="Neuveglise C."/>
            <person name="Fairhead C."/>
            <person name="Marck C."/>
            <person name="Cruz J.A."/>
            <person name="Straub M.L."/>
            <person name="Kugler V."/>
            <person name="Sacerdot C."/>
            <person name="Uzunov Z."/>
            <person name="Thierry A."/>
            <person name="Weiss S."/>
            <person name="Bleykasten C."/>
            <person name="De Montigny J."/>
            <person name="Jacques N."/>
            <person name="Jung P."/>
            <person name="Lemaire M."/>
            <person name="Mallet S."/>
            <person name="Morel G."/>
            <person name="Richard G.F."/>
            <person name="Sarkar A."/>
            <person name="Savel G."/>
            <person name="Schacherer J."/>
            <person name="Seret M.L."/>
            <person name="Talla E."/>
            <person name="Samson G."/>
            <person name="Jubin C."/>
            <person name="Poulain J."/>
            <person name="Vacherie B."/>
            <person name="Barbe V."/>
            <person name="Pelletier E."/>
            <person name="Sherman D.J."/>
            <person name="Westhof E."/>
            <person name="Weissenbach J."/>
            <person name="Baret P.V."/>
            <person name="Wincker P."/>
            <person name="Gaillardin C."/>
            <person name="Dujon B."/>
            <person name="Souciet J.L."/>
        </authorList>
    </citation>
    <scope>NUCLEOTIDE SEQUENCE [LARGE SCALE GENOMIC DNA]</scope>
    <source>
        <strain evidence="10">CBS 270.75 / DBVPG 7215 / KCTC 17166 / NRRL Y-17582</strain>
    </source>
</reference>
<keyword evidence="1" id="KW-0479">Metal-binding</keyword>
<keyword evidence="3 6" id="KW-0863">Zinc-finger</keyword>
<feature type="domain" description="C2H2-type" evidence="8">
    <location>
        <begin position="183"/>
        <end position="212"/>
    </location>
</feature>
<evidence type="ECO:0000313" key="9">
    <source>
        <dbReference type="EMBL" id="AET41659.1"/>
    </source>
</evidence>
<dbReference type="KEGG" id="erc:Ecym_8389"/>
<evidence type="ECO:0000256" key="4">
    <source>
        <dbReference type="ARBA" id="ARBA00022833"/>
    </source>
</evidence>
<dbReference type="OrthoDB" id="1405595at2759"/>
<dbReference type="SMART" id="SM00355">
    <property type="entry name" value="ZnF_C2H2"/>
    <property type="match status" value="2"/>
</dbReference>
<keyword evidence="5" id="KW-0539">Nucleus</keyword>
<dbReference type="Pfam" id="PF00096">
    <property type="entry name" value="zf-C2H2"/>
    <property type="match status" value="1"/>
</dbReference>
<dbReference type="EMBL" id="CP002504">
    <property type="protein sequence ID" value="AET41659.1"/>
    <property type="molecule type" value="Genomic_DNA"/>
</dbReference>
<evidence type="ECO:0000256" key="2">
    <source>
        <dbReference type="ARBA" id="ARBA00022737"/>
    </source>
</evidence>
<feature type="compositionally biased region" description="Low complexity" evidence="7">
    <location>
        <begin position="99"/>
        <end position="121"/>
    </location>
</feature>
<dbReference type="eggNOG" id="KOG1721">
    <property type="taxonomic scope" value="Eukaryota"/>
</dbReference>
<dbReference type="Gene3D" id="3.30.160.60">
    <property type="entry name" value="Classic Zinc Finger"/>
    <property type="match status" value="2"/>
</dbReference>
<keyword evidence="4" id="KW-0862">Zinc</keyword>
<evidence type="ECO:0000256" key="5">
    <source>
        <dbReference type="ARBA" id="ARBA00023242"/>
    </source>
</evidence>
<protein>
    <recommendedName>
        <fullName evidence="8">C2H2-type domain-containing protein</fullName>
    </recommendedName>
</protein>
<organism evidence="9 10">
    <name type="scientific">Eremothecium cymbalariae (strain CBS 270.75 / DBVPG 7215 / KCTC 17166 / NRRL Y-17582)</name>
    <name type="common">Yeast</name>
    <dbReference type="NCBI Taxonomy" id="931890"/>
    <lineage>
        <taxon>Eukaryota</taxon>
        <taxon>Fungi</taxon>
        <taxon>Dikarya</taxon>
        <taxon>Ascomycota</taxon>
        <taxon>Saccharomycotina</taxon>
        <taxon>Saccharomycetes</taxon>
        <taxon>Saccharomycetales</taxon>
        <taxon>Saccharomycetaceae</taxon>
        <taxon>Eremothecium</taxon>
    </lineage>
</organism>
<evidence type="ECO:0000313" key="10">
    <source>
        <dbReference type="Proteomes" id="UP000006790"/>
    </source>
</evidence>
<dbReference type="RefSeq" id="XP_003648476.1">
    <property type="nucleotide sequence ID" value="XM_003648428.1"/>
</dbReference>
<keyword evidence="10" id="KW-1185">Reference proteome</keyword>
<evidence type="ECO:0000256" key="6">
    <source>
        <dbReference type="PROSITE-ProRule" id="PRU00042"/>
    </source>
</evidence>
<dbReference type="AlphaFoldDB" id="G8JXT5"/>
<dbReference type="InterPro" id="IPR036236">
    <property type="entry name" value="Znf_C2H2_sf"/>
</dbReference>
<evidence type="ECO:0000259" key="8">
    <source>
        <dbReference type="PROSITE" id="PS50157"/>
    </source>
</evidence>